<protein>
    <submittedName>
        <fullName evidence="3">T-DNA oncoprotein</fullName>
    </submittedName>
</protein>
<comment type="caution">
    <text evidence="3">The sequence shown here is derived from an EMBL/GenBank/DDBJ whole genome shotgun (WGS) entry which is preliminary data.</text>
</comment>
<evidence type="ECO:0000313" key="5">
    <source>
        <dbReference type="Proteomes" id="UP000179536"/>
    </source>
</evidence>
<keyword evidence="4" id="KW-1185">Reference proteome</keyword>
<dbReference type="EMBL" id="MBFA02000051">
    <property type="protein sequence ID" value="MUP13438.1"/>
    <property type="molecule type" value="Genomic_DNA"/>
</dbReference>
<evidence type="ECO:0000313" key="4">
    <source>
        <dbReference type="Proteomes" id="UP000179454"/>
    </source>
</evidence>
<dbReference type="Proteomes" id="UP000179536">
    <property type="component" value="Unassembled WGS sequence"/>
</dbReference>
<evidence type="ECO:0000313" key="3">
    <source>
        <dbReference type="EMBL" id="MUP13438.1"/>
    </source>
</evidence>
<reference evidence="4 5" key="1">
    <citation type="submission" date="2019-11" db="EMBL/GenBank/DDBJ databases">
        <title>Whole-genome sequencing of Allorhizobium vitis.</title>
        <authorList>
            <person name="Gan H.M."/>
            <person name="Savka M.A."/>
        </authorList>
    </citation>
    <scope>NUCLEOTIDE SEQUENCE [LARGE SCALE GENOMIC DNA]</scope>
    <source>
        <strain evidence="3 5">RF2/1</strain>
        <strain evidence="2 4">T1/7</strain>
    </source>
</reference>
<dbReference type="AlphaFoldDB" id="A0ABD6HFA3"/>
<dbReference type="EMBL" id="MBFE02000066">
    <property type="protein sequence ID" value="MUO45735.1"/>
    <property type="molecule type" value="Genomic_DNA"/>
</dbReference>
<sequence>MIRTVGINIQRFIMEFNRPIFIPSNLCLVFCPEQVAIAIEIALNLYRKFVEFDLMERQREWARTVPLTADFYWRVVAGEFFTKPLLDCPAKGHVFREVQLDRALLYIYGPRNFIANYIKTQTLWRPRRQDILACTMPPFREEICKREILRLHNSLSFVSYNTDADVEYYVAILPNQTFTKGPSFLLQSSGEYCGFFHADGERVKYDIIAFGRSHFRNSSPNDDSLFNLRSPLRAIEEAEPKTKKLKKFLSCFNSN</sequence>
<dbReference type="InterPro" id="IPR006064">
    <property type="entry name" value="Glycosidase"/>
</dbReference>
<dbReference type="Pfam" id="PF02027">
    <property type="entry name" value="RolB_RolC"/>
    <property type="match status" value="1"/>
</dbReference>
<dbReference type="RefSeq" id="WP_139191439.1">
    <property type="nucleotide sequence ID" value="NZ_AP023283.1"/>
</dbReference>
<proteinExistence type="predicted"/>
<dbReference type="Proteomes" id="UP000179454">
    <property type="component" value="Unassembled WGS sequence"/>
</dbReference>
<gene>
    <name evidence="3" type="ORF">BBK91_026940</name>
    <name evidence="2" type="ORF">BBL17_028900</name>
</gene>
<evidence type="ECO:0000313" key="2">
    <source>
        <dbReference type="EMBL" id="MUO45735.1"/>
    </source>
</evidence>
<feature type="domain" description="Cytokinin glycosidase" evidence="1">
    <location>
        <begin position="17"/>
        <end position="213"/>
    </location>
</feature>
<organism evidence="3 5">
    <name type="scientific">Agrobacterium vitis</name>
    <name type="common">Rhizobium vitis</name>
    <dbReference type="NCBI Taxonomy" id="373"/>
    <lineage>
        <taxon>Bacteria</taxon>
        <taxon>Pseudomonadati</taxon>
        <taxon>Pseudomonadota</taxon>
        <taxon>Alphaproteobacteria</taxon>
        <taxon>Hyphomicrobiales</taxon>
        <taxon>Rhizobiaceae</taxon>
        <taxon>Rhizobium/Agrobacterium group</taxon>
        <taxon>Agrobacterium</taxon>
    </lineage>
</organism>
<name>A0ABD6HFA3_AGRVI</name>
<accession>A0ABD6HFA3</accession>
<evidence type="ECO:0000259" key="1">
    <source>
        <dbReference type="Pfam" id="PF02027"/>
    </source>
</evidence>